<name>A0ABZ1YMG4_9NOCA</name>
<evidence type="ECO:0000313" key="9">
    <source>
        <dbReference type="EMBL" id="WUV44412.1"/>
    </source>
</evidence>
<keyword evidence="2" id="KW-1003">Cell membrane</keyword>
<reference evidence="9" key="1">
    <citation type="submission" date="2022-10" db="EMBL/GenBank/DDBJ databases">
        <title>The complete genomes of actinobacterial strains from the NBC collection.</title>
        <authorList>
            <person name="Joergensen T.S."/>
            <person name="Alvarez Arevalo M."/>
            <person name="Sterndorff E.B."/>
            <person name="Faurdal D."/>
            <person name="Vuksanovic O."/>
            <person name="Mourched A.-S."/>
            <person name="Charusanti P."/>
            <person name="Shaw S."/>
            <person name="Blin K."/>
            <person name="Weber T."/>
        </authorList>
    </citation>
    <scope>NUCLEOTIDE SEQUENCE</scope>
    <source>
        <strain evidence="9">NBC_01482</strain>
    </source>
</reference>
<dbReference type="Gene3D" id="2.60.200.40">
    <property type="match status" value="1"/>
</dbReference>
<dbReference type="InterPro" id="IPR000326">
    <property type="entry name" value="PAP2/HPO"/>
</dbReference>
<protein>
    <submittedName>
        <fullName evidence="9">Phosphatase PAP2 family protein</fullName>
    </submittedName>
</protein>
<dbReference type="InterPro" id="IPR017438">
    <property type="entry name" value="ATP-NAD_kinase_N"/>
</dbReference>
<keyword evidence="4" id="KW-0378">Hydrolase</keyword>
<dbReference type="SUPFAM" id="SSF111331">
    <property type="entry name" value="NAD kinase/diacylglycerol kinase-like"/>
    <property type="match status" value="1"/>
</dbReference>
<gene>
    <name evidence="9" type="ORF">OG563_35355</name>
</gene>
<evidence type="ECO:0000256" key="6">
    <source>
        <dbReference type="ARBA" id="ARBA00023136"/>
    </source>
</evidence>
<comment type="subcellular location">
    <subcellularLocation>
        <location evidence="1">Cell membrane</location>
        <topology evidence="1">Multi-pass membrane protein</topology>
    </subcellularLocation>
</comment>
<evidence type="ECO:0000256" key="4">
    <source>
        <dbReference type="ARBA" id="ARBA00022801"/>
    </source>
</evidence>
<evidence type="ECO:0000256" key="5">
    <source>
        <dbReference type="ARBA" id="ARBA00022989"/>
    </source>
</evidence>
<dbReference type="InterPro" id="IPR001206">
    <property type="entry name" value="Diacylglycerol_kinase_cat_dom"/>
</dbReference>
<dbReference type="SMART" id="SM00046">
    <property type="entry name" value="DAGKc"/>
    <property type="match status" value="1"/>
</dbReference>
<evidence type="ECO:0000256" key="7">
    <source>
        <dbReference type="SAM" id="MobiDB-lite"/>
    </source>
</evidence>
<dbReference type="InterPro" id="IPR016064">
    <property type="entry name" value="NAD/diacylglycerol_kinase_sf"/>
</dbReference>
<dbReference type="Gene3D" id="1.20.144.10">
    <property type="entry name" value="Phosphatidic acid phosphatase type 2/haloperoxidase"/>
    <property type="match status" value="1"/>
</dbReference>
<evidence type="ECO:0000256" key="3">
    <source>
        <dbReference type="ARBA" id="ARBA00022692"/>
    </source>
</evidence>
<dbReference type="Pfam" id="PF00781">
    <property type="entry name" value="DAGK_cat"/>
    <property type="match status" value="1"/>
</dbReference>
<accession>A0ABZ1YMG4</accession>
<dbReference type="PANTHER" id="PTHR14969:SF62">
    <property type="entry name" value="DECAPRENYLPHOSPHORYL-5-PHOSPHORIBOSE PHOSPHATASE RV3807C-RELATED"/>
    <property type="match status" value="1"/>
</dbReference>
<dbReference type="EMBL" id="CP109441">
    <property type="protein sequence ID" value="WUV44412.1"/>
    <property type="molecule type" value="Genomic_DNA"/>
</dbReference>
<dbReference type="SMART" id="SM00014">
    <property type="entry name" value="acidPPc"/>
    <property type="match status" value="1"/>
</dbReference>
<keyword evidence="5" id="KW-1133">Transmembrane helix</keyword>
<evidence type="ECO:0000256" key="1">
    <source>
        <dbReference type="ARBA" id="ARBA00004651"/>
    </source>
</evidence>
<keyword evidence="3" id="KW-0812">Transmembrane</keyword>
<organism evidence="9 10">
    <name type="scientific">Nocardia vinacea</name>
    <dbReference type="NCBI Taxonomy" id="96468"/>
    <lineage>
        <taxon>Bacteria</taxon>
        <taxon>Bacillati</taxon>
        <taxon>Actinomycetota</taxon>
        <taxon>Actinomycetes</taxon>
        <taxon>Mycobacteriales</taxon>
        <taxon>Nocardiaceae</taxon>
        <taxon>Nocardia</taxon>
    </lineage>
</organism>
<sequence>MLRSRSPGSEIAGEHSADDGGTTPCAAIGNVERVSSWVRRKFYRVGRFDRAVGSAVAELPASLVDSGLLRLTKSADFSTLWLVCAALLATRQGTPRRAALRGVVSVGSASLAVNLGLKTLIARRRPAAELLPAYRRLTPAPKSSSFPSGHSACAAAFATAVALESPRTALVVAPLAATVAYSRVHTGVHWSSDVLVGAAVGSGIALATRRWWPVRESDEAQARLVRAAPALEAGKGLLVLVNPVSGDPNYDPTADIIAALPAATVLRTEPDLDAAEQLERALAEHAGPVLALGIAGGDGTVAAAAAVALRHELPLAVIPTGTLNHFARDLGVYDLREVIDATGTGEAVAVDIARVEYGDETGSHTRHLINTASIGAYPDLVRLREQWQARWGKWPAFAAALVVTLRRAEPIEIYLDDRWQRVWFLFIGNGPYHPHGAVPAFRDRLDAGLLDVRWLRADLRWSRTRALVALLLAAIGHSKVYGERRLPELYVQLPRPEALATDGEVIGKATHLHFTMAGQLAAYRRDESNPRWADRFRPHHRRAPWLRDAFRTNR</sequence>
<evidence type="ECO:0000259" key="8">
    <source>
        <dbReference type="PROSITE" id="PS50146"/>
    </source>
</evidence>
<dbReference type="PANTHER" id="PTHR14969">
    <property type="entry name" value="SPHINGOSINE-1-PHOSPHATE PHOSPHOHYDROLASE"/>
    <property type="match status" value="1"/>
</dbReference>
<keyword evidence="6" id="KW-0472">Membrane</keyword>
<dbReference type="Gene3D" id="3.40.50.10330">
    <property type="entry name" value="Probable inorganic polyphosphate/atp-NAD kinase, domain 1"/>
    <property type="match status" value="1"/>
</dbReference>
<feature type="region of interest" description="Disordered" evidence="7">
    <location>
        <begin position="1"/>
        <end position="22"/>
    </location>
</feature>
<dbReference type="Pfam" id="PF01569">
    <property type="entry name" value="PAP2"/>
    <property type="match status" value="1"/>
</dbReference>
<evidence type="ECO:0000256" key="2">
    <source>
        <dbReference type="ARBA" id="ARBA00022475"/>
    </source>
</evidence>
<dbReference type="Proteomes" id="UP001432062">
    <property type="component" value="Chromosome"/>
</dbReference>
<keyword evidence="10" id="KW-1185">Reference proteome</keyword>
<dbReference type="CDD" id="cd01610">
    <property type="entry name" value="PAP2_like"/>
    <property type="match status" value="1"/>
</dbReference>
<proteinExistence type="predicted"/>
<dbReference type="SUPFAM" id="SSF48317">
    <property type="entry name" value="Acid phosphatase/Vanadium-dependent haloperoxidase"/>
    <property type="match status" value="1"/>
</dbReference>
<dbReference type="InterPro" id="IPR036938">
    <property type="entry name" value="PAP2/HPO_sf"/>
</dbReference>
<feature type="domain" description="DAGKc" evidence="8">
    <location>
        <begin position="232"/>
        <end position="358"/>
    </location>
</feature>
<evidence type="ECO:0000313" key="10">
    <source>
        <dbReference type="Proteomes" id="UP001432062"/>
    </source>
</evidence>
<dbReference type="PROSITE" id="PS50146">
    <property type="entry name" value="DAGK"/>
    <property type="match status" value="1"/>
</dbReference>
<dbReference type="RefSeq" id="WP_327097821.1">
    <property type="nucleotide sequence ID" value="NZ_CP109149.1"/>
</dbReference>